<keyword evidence="16" id="KW-1185">Reference proteome</keyword>
<keyword evidence="10" id="KW-0804">Transcription</keyword>
<evidence type="ECO:0000256" key="8">
    <source>
        <dbReference type="ARBA" id="ARBA00023125"/>
    </source>
</evidence>
<dbReference type="SUPFAM" id="SSF46689">
    <property type="entry name" value="Homeodomain-like"/>
    <property type="match status" value="1"/>
</dbReference>
<dbReference type="InterPro" id="IPR025662">
    <property type="entry name" value="Sigma_54_int_dom_ATP-bd_1"/>
</dbReference>
<dbReference type="Gene3D" id="3.30.450.20">
    <property type="entry name" value="PAS domain"/>
    <property type="match status" value="1"/>
</dbReference>
<keyword evidence="7" id="KW-0805">Transcription regulation</keyword>
<dbReference type="InterPro" id="IPR027417">
    <property type="entry name" value="P-loop_NTPase"/>
</dbReference>
<dbReference type="NCBIfam" id="NF008085">
    <property type="entry name" value="PRK10820.1"/>
    <property type="match status" value="1"/>
</dbReference>
<gene>
    <name evidence="15" type="primary">tyrR</name>
    <name evidence="15" type="ORF">N4G40_08675</name>
</gene>
<dbReference type="PANTHER" id="PTHR32071:SF3">
    <property type="entry name" value="HTH-TYPE TRANSCRIPTIONAL REGULATORY PROTEIN TYRR"/>
    <property type="match status" value="1"/>
</dbReference>
<evidence type="ECO:0000256" key="6">
    <source>
        <dbReference type="ARBA" id="ARBA00022840"/>
    </source>
</evidence>
<dbReference type="PROSITE" id="PS00676">
    <property type="entry name" value="SIGMA54_INTERACT_2"/>
    <property type="match status" value="1"/>
</dbReference>
<dbReference type="PROSITE" id="PS50112">
    <property type="entry name" value="PAS"/>
    <property type="match status" value="1"/>
</dbReference>
<keyword evidence="9" id="KW-0010">Activator</keyword>
<evidence type="ECO:0000259" key="12">
    <source>
        <dbReference type="PROSITE" id="PS50045"/>
    </source>
</evidence>
<dbReference type="InterPro" id="IPR035965">
    <property type="entry name" value="PAS-like_dom_sf"/>
</dbReference>
<evidence type="ECO:0000256" key="9">
    <source>
        <dbReference type="ARBA" id="ARBA00023159"/>
    </source>
</evidence>
<evidence type="ECO:0000259" key="13">
    <source>
        <dbReference type="PROSITE" id="PS50112"/>
    </source>
</evidence>
<evidence type="ECO:0000313" key="15">
    <source>
        <dbReference type="EMBL" id="MDZ7278343.1"/>
    </source>
</evidence>
<reference evidence="16" key="1">
    <citation type="submission" date="2023-07" db="EMBL/GenBank/DDBJ databases">
        <title>Structural and functional analysis of rice phyllospheric bacteria for their antimicrobial properties and defense elicitation against blast disease.</title>
        <authorList>
            <person name="Sahu K.P."/>
            <person name="Asharani P."/>
            <person name="Kumar M."/>
            <person name="Reddy B."/>
            <person name="Kumar A."/>
        </authorList>
    </citation>
    <scope>NUCLEOTIDE SEQUENCE [LARGE SCALE GENOMIC DNA]</scope>
    <source>
        <strain evidence="16">OsEp_Plm_30P10</strain>
    </source>
</reference>
<dbReference type="SUPFAM" id="SSF52540">
    <property type="entry name" value="P-loop containing nucleoside triphosphate hydrolases"/>
    <property type="match status" value="1"/>
</dbReference>
<keyword evidence="6" id="KW-0067">ATP-binding</keyword>
<dbReference type="Gene3D" id="3.40.50.300">
    <property type="entry name" value="P-loop containing nucleotide triphosphate hydrolases"/>
    <property type="match status" value="1"/>
</dbReference>
<name>A0ABU5LEG0_9GAMM</name>
<keyword evidence="3" id="KW-0678">Repressor</keyword>
<dbReference type="PROSITE" id="PS00688">
    <property type="entry name" value="SIGMA54_INTERACT_3"/>
    <property type="match status" value="1"/>
</dbReference>
<dbReference type="InterPro" id="IPR030828">
    <property type="entry name" value="HTH_TyrR"/>
</dbReference>
<dbReference type="SUPFAM" id="SSF55785">
    <property type="entry name" value="PYP-like sensor domain (PAS domain)"/>
    <property type="match status" value="1"/>
</dbReference>
<dbReference type="SUPFAM" id="SSF55021">
    <property type="entry name" value="ACT-like"/>
    <property type="match status" value="1"/>
</dbReference>
<keyword evidence="2" id="KW-0963">Cytoplasm</keyword>
<proteinExistence type="predicted"/>
<evidence type="ECO:0000259" key="14">
    <source>
        <dbReference type="PROSITE" id="PS51671"/>
    </source>
</evidence>
<feature type="domain" description="PAS" evidence="13">
    <location>
        <begin position="78"/>
        <end position="124"/>
    </location>
</feature>
<dbReference type="Gene3D" id="1.10.10.60">
    <property type="entry name" value="Homeodomain-like"/>
    <property type="match status" value="1"/>
</dbReference>
<comment type="subcellular location">
    <subcellularLocation>
        <location evidence="1">Cytoplasm</location>
    </subcellularLocation>
</comment>
<keyword evidence="8" id="KW-0238">DNA-binding</keyword>
<dbReference type="Gene3D" id="1.10.8.60">
    <property type="match status" value="1"/>
</dbReference>
<feature type="domain" description="Sigma-54 factor interaction" evidence="12">
    <location>
        <begin position="207"/>
        <end position="436"/>
    </location>
</feature>
<dbReference type="PROSITE" id="PS51671">
    <property type="entry name" value="ACT"/>
    <property type="match status" value="1"/>
</dbReference>
<dbReference type="CDD" id="cd00130">
    <property type="entry name" value="PAS"/>
    <property type="match status" value="1"/>
</dbReference>
<dbReference type="Pfam" id="PF18024">
    <property type="entry name" value="HTH_50"/>
    <property type="match status" value="1"/>
</dbReference>
<evidence type="ECO:0000256" key="2">
    <source>
        <dbReference type="ARBA" id="ARBA00022490"/>
    </source>
</evidence>
<comment type="caution">
    <text evidence="15">The sequence shown here is derived from an EMBL/GenBank/DDBJ whole genome shotgun (WGS) entry which is preliminary data.</text>
</comment>
<dbReference type="InterPro" id="IPR003593">
    <property type="entry name" value="AAA+_ATPase"/>
</dbReference>
<dbReference type="CDD" id="cd04877">
    <property type="entry name" value="ACT_TyrR"/>
    <property type="match status" value="1"/>
</dbReference>
<dbReference type="PROSITE" id="PS00675">
    <property type="entry name" value="SIGMA54_INTERACT_1"/>
    <property type="match status" value="1"/>
</dbReference>
<evidence type="ECO:0000313" key="16">
    <source>
        <dbReference type="Proteomes" id="UP001288620"/>
    </source>
</evidence>
<dbReference type="SMART" id="SM00091">
    <property type="entry name" value="PAS"/>
    <property type="match status" value="1"/>
</dbReference>
<dbReference type="EMBL" id="JAOBTT010000001">
    <property type="protein sequence ID" value="MDZ7278343.1"/>
    <property type="molecule type" value="Genomic_DNA"/>
</dbReference>
<evidence type="ECO:0000256" key="10">
    <source>
        <dbReference type="ARBA" id="ARBA00023163"/>
    </source>
</evidence>
<evidence type="ECO:0000256" key="5">
    <source>
        <dbReference type="ARBA" id="ARBA00022797"/>
    </source>
</evidence>
<dbReference type="InterPro" id="IPR009057">
    <property type="entry name" value="Homeodomain-like_sf"/>
</dbReference>
<dbReference type="SMART" id="SM00382">
    <property type="entry name" value="AAA"/>
    <property type="match status" value="1"/>
</dbReference>
<dbReference type="InterPro" id="IPR025944">
    <property type="entry name" value="Sigma_54_int_dom_CS"/>
</dbReference>
<evidence type="ECO:0000256" key="7">
    <source>
        <dbReference type="ARBA" id="ARBA00023015"/>
    </source>
</evidence>
<dbReference type="PROSITE" id="PS50045">
    <property type="entry name" value="SIGMA54_INTERACT_4"/>
    <property type="match status" value="1"/>
</dbReference>
<dbReference type="Pfam" id="PF00158">
    <property type="entry name" value="Sigma54_activat"/>
    <property type="match status" value="1"/>
</dbReference>
<accession>A0ABU5LEG0</accession>
<dbReference type="InterPro" id="IPR002912">
    <property type="entry name" value="ACT_dom"/>
</dbReference>
<dbReference type="Pfam" id="PF00989">
    <property type="entry name" value="PAS"/>
    <property type="match status" value="1"/>
</dbReference>
<keyword evidence="5" id="KW-0058">Aromatic hydrocarbons catabolism</keyword>
<feature type="domain" description="ACT" evidence="14">
    <location>
        <begin position="2"/>
        <end position="72"/>
    </location>
</feature>
<dbReference type="InterPro" id="IPR013767">
    <property type="entry name" value="PAS_fold"/>
</dbReference>
<dbReference type="NCBIfam" id="TIGR04381">
    <property type="entry name" value="HTH_TypR"/>
    <property type="match status" value="1"/>
</dbReference>
<dbReference type="InterPro" id="IPR025943">
    <property type="entry name" value="Sigma_54_int_dom_ATP-bd_2"/>
</dbReference>
<protein>
    <recommendedName>
        <fullName evidence="11">HTH-type transcriptional regulatory protein TyrR</fullName>
    </recommendedName>
</protein>
<dbReference type="Gene3D" id="3.30.70.260">
    <property type="match status" value="1"/>
</dbReference>
<dbReference type="RefSeq" id="WP_322542331.1">
    <property type="nucleotide sequence ID" value="NZ_JAOBTT010000001.1"/>
</dbReference>
<evidence type="ECO:0000256" key="3">
    <source>
        <dbReference type="ARBA" id="ARBA00022491"/>
    </source>
</evidence>
<dbReference type="InterPro" id="IPR058031">
    <property type="entry name" value="AAA_lid_NorR"/>
</dbReference>
<evidence type="ECO:0000256" key="1">
    <source>
        <dbReference type="ARBA" id="ARBA00004496"/>
    </source>
</evidence>
<dbReference type="PANTHER" id="PTHR32071">
    <property type="entry name" value="TRANSCRIPTIONAL REGULATORY PROTEIN"/>
    <property type="match status" value="1"/>
</dbReference>
<evidence type="ECO:0000256" key="4">
    <source>
        <dbReference type="ARBA" id="ARBA00022741"/>
    </source>
</evidence>
<dbReference type="InterPro" id="IPR000014">
    <property type="entry name" value="PAS"/>
</dbReference>
<dbReference type="Proteomes" id="UP001288620">
    <property type="component" value="Unassembled WGS sequence"/>
</dbReference>
<dbReference type="CDD" id="cd00009">
    <property type="entry name" value="AAA"/>
    <property type="match status" value="1"/>
</dbReference>
<organism evidence="15 16">
    <name type="scientific">Pantoea eucrina</name>
    <dbReference type="NCBI Taxonomy" id="472693"/>
    <lineage>
        <taxon>Bacteria</taxon>
        <taxon>Pseudomonadati</taxon>
        <taxon>Pseudomonadota</taxon>
        <taxon>Gammaproteobacteria</taxon>
        <taxon>Enterobacterales</taxon>
        <taxon>Erwiniaceae</taxon>
        <taxon>Pantoea</taxon>
    </lineage>
</organism>
<dbReference type="InterPro" id="IPR002078">
    <property type="entry name" value="Sigma_54_int"/>
</dbReference>
<evidence type="ECO:0000256" key="11">
    <source>
        <dbReference type="ARBA" id="ARBA00029500"/>
    </source>
</evidence>
<keyword evidence="4" id="KW-0547">Nucleotide-binding</keyword>
<dbReference type="InterPro" id="IPR045865">
    <property type="entry name" value="ACT-like_dom_sf"/>
</dbReference>
<dbReference type="Pfam" id="PF25601">
    <property type="entry name" value="AAA_lid_14"/>
    <property type="match status" value="1"/>
</dbReference>
<sequence>MRLEVFCQDRIGLARELLDLLVARNIDLRGIEIAPLGRIYLNFSALAFEAFSSLMAEIRRTPGVTDVRTVAYMPSEREHRALSALLVAMPEPVFSIDLKGKVELSNPAAQNLFQLDEQKLRNQNAGALITGFNFQRWLEHERVDAQAQQVVIQGRDFLMEARPIYLAGEESQEDLPVGAMVTLKSTARMGRQLQNLQVTDESEFDHIVAVTPKMRQVVDQARKLAMHDAPLLIVGDTGTGKDMLARACHLRSARGKKPFLALNCASLPDDVAESELFGHAPGAYPNALEGKKGFFEQANGGSVLLDEIGEMSPRMQTKLLRFLNDGTFRRVGEEHEVHVDVRVICATQKNLFEMVQRGEFREDLFYRLNVLTLNLPPLRDRPQDILPLSEMFVARFADEQGLPRPRLSPQLAPFLMRYSWPGNVRQLKNALYRALTQLEGYELRPQDIVLPEQALNVSLGDEAMEGSLDDITSRFERSVLTRLYMSYPSTRKLAKRLGVSHTAIANKLREYGLGQKRGEGE</sequence>